<evidence type="ECO:0000313" key="2">
    <source>
        <dbReference type="EMBL" id="HGT99194.1"/>
    </source>
</evidence>
<proteinExistence type="predicted"/>
<protein>
    <submittedName>
        <fullName evidence="2">Uncharacterized protein</fullName>
    </submittedName>
</protein>
<name>A0A7J3N0A0_9CREN</name>
<sequence length="67" mass="8073">MGTKSTRYKESLEKLGFKQIDIYRLKERDVVRLMRKSDGKVYLVDLSRHIEEMSLEEFLEHVTNKVR</sequence>
<dbReference type="EMBL" id="DTDH01000200">
    <property type="protein sequence ID" value="HGT99194.1"/>
    <property type="molecule type" value="Genomic_DNA"/>
</dbReference>
<organism evidence="2">
    <name type="scientific">Ignisphaera aggregans</name>
    <dbReference type="NCBI Taxonomy" id="334771"/>
    <lineage>
        <taxon>Archaea</taxon>
        <taxon>Thermoproteota</taxon>
        <taxon>Thermoprotei</taxon>
        <taxon>Desulfurococcales</taxon>
        <taxon>Desulfurococcaceae</taxon>
        <taxon>Ignisphaera</taxon>
    </lineage>
</organism>
<gene>
    <name evidence="1" type="ORF">ENT99_03000</name>
    <name evidence="2" type="ORF">ENU64_07200</name>
</gene>
<dbReference type="AlphaFoldDB" id="A0A7J3N0A0"/>
<dbReference type="EMBL" id="DTAU01000050">
    <property type="protein sequence ID" value="HFQ78654.1"/>
    <property type="molecule type" value="Genomic_DNA"/>
</dbReference>
<evidence type="ECO:0000313" key="1">
    <source>
        <dbReference type="EMBL" id="HFQ78654.1"/>
    </source>
</evidence>
<accession>A0A7J3N0A0</accession>
<reference evidence="2" key="1">
    <citation type="journal article" date="2020" name="mSystems">
        <title>Genome- and Community-Level Interaction Insights into Carbon Utilization and Element Cycling Functions of Hydrothermarchaeota in Hydrothermal Sediment.</title>
        <authorList>
            <person name="Zhou Z."/>
            <person name="Liu Y."/>
            <person name="Xu W."/>
            <person name="Pan J."/>
            <person name="Luo Z.H."/>
            <person name="Li M."/>
        </authorList>
    </citation>
    <scope>NUCLEOTIDE SEQUENCE [LARGE SCALE GENOMIC DNA]</scope>
    <source>
        <strain evidence="1">SpSt-629</strain>
        <strain evidence="2">SpSt-688</strain>
    </source>
</reference>
<comment type="caution">
    <text evidence="2">The sequence shown here is derived from an EMBL/GenBank/DDBJ whole genome shotgun (WGS) entry which is preliminary data.</text>
</comment>